<dbReference type="Proteomes" id="UP000008810">
    <property type="component" value="Chromosome 4"/>
</dbReference>
<sequence length="42" mass="4366">MALAQCAHRWIPCSSPRRCASAGTSSGCAGEHAVHPVALLFD</sequence>
<dbReference type="AlphaFoldDB" id="A0A0Q3GZ40"/>
<organism evidence="1">
    <name type="scientific">Brachypodium distachyon</name>
    <name type="common">Purple false brome</name>
    <name type="synonym">Trachynia distachya</name>
    <dbReference type="NCBI Taxonomy" id="15368"/>
    <lineage>
        <taxon>Eukaryota</taxon>
        <taxon>Viridiplantae</taxon>
        <taxon>Streptophyta</taxon>
        <taxon>Embryophyta</taxon>
        <taxon>Tracheophyta</taxon>
        <taxon>Spermatophyta</taxon>
        <taxon>Magnoliopsida</taxon>
        <taxon>Liliopsida</taxon>
        <taxon>Poales</taxon>
        <taxon>Poaceae</taxon>
        <taxon>BOP clade</taxon>
        <taxon>Pooideae</taxon>
        <taxon>Stipodae</taxon>
        <taxon>Brachypodieae</taxon>
        <taxon>Brachypodium</taxon>
    </lineage>
</organism>
<name>A0A0Q3GZ40_BRADI</name>
<accession>A0A0Q3GZ40</accession>
<dbReference type="EMBL" id="CM000883">
    <property type="protein sequence ID" value="KQJ86194.1"/>
    <property type="molecule type" value="Genomic_DNA"/>
</dbReference>
<evidence type="ECO:0000313" key="2">
    <source>
        <dbReference type="EnsemblPlants" id="KQJ86194"/>
    </source>
</evidence>
<dbReference type="Gramene" id="KQJ86194">
    <property type="protein sequence ID" value="KQJ86194"/>
    <property type="gene ID" value="BRADI_4g03897v3"/>
</dbReference>
<keyword evidence="3" id="KW-1185">Reference proteome</keyword>
<proteinExistence type="predicted"/>
<dbReference type="EnsemblPlants" id="KQJ86194">
    <property type="protein sequence ID" value="KQJ86194"/>
    <property type="gene ID" value="BRADI_4g03897v3"/>
</dbReference>
<dbReference type="InParanoid" id="A0A0Q3GZ40"/>
<reference evidence="2" key="3">
    <citation type="submission" date="2018-08" db="UniProtKB">
        <authorList>
            <consortium name="EnsemblPlants"/>
        </authorList>
    </citation>
    <scope>IDENTIFICATION</scope>
    <source>
        <strain evidence="2">cv. Bd21</strain>
    </source>
</reference>
<reference evidence="1 2" key="1">
    <citation type="journal article" date="2010" name="Nature">
        <title>Genome sequencing and analysis of the model grass Brachypodium distachyon.</title>
        <authorList>
            <consortium name="International Brachypodium Initiative"/>
        </authorList>
    </citation>
    <scope>NUCLEOTIDE SEQUENCE [LARGE SCALE GENOMIC DNA]</scope>
    <source>
        <strain evidence="1 2">Bd21</strain>
    </source>
</reference>
<evidence type="ECO:0000313" key="3">
    <source>
        <dbReference type="Proteomes" id="UP000008810"/>
    </source>
</evidence>
<reference evidence="1" key="2">
    <citation type="submission" date="2017-06" db="EMBL/GenBank/DDBJ databases">
        <title>WGS assembly of Brachypodium distachyon.</title>
        <authorList>
            <consortium name="The International Brachypodium Initiative"/>
            <person name="Lucas S."/>
            <person name="Harmon-Smith M."/>
            <person name="Lail K."/>
            <person name="Tice H."/>
            <person name="Grimwood J."/>
            <person name="Bruce D."/>
            <person name="Barry K."/>
            <person name="Shu S."/>
            <person name="Lindquist E."/>
            <person name="Wang M."/>
            <person name="Pitluck S."/>
            <person name="Vogel J.P."/>
            <person name="Garvin D.F."/>
            <person name="Mockler T.C."/>
            <person name="Schmutz J."/>
            <person name="Rokhsar D."/>
            <person name="Bevan M.W."/>
        </authorList>
    </citation>
    <scope>NUCLEOTIDE SEQUENCE</scope>
    <source>
        <strain evidence="1">Bd21</strain>
    </source>
</reference>
<evidence type="ECO:0000313" key="1">
    <source>
        <dbReference type="EMBL" id="KQJ86194.1"/>
    </source>
</evidence>
<gene>
    <name evidence="1" type="ORF">BRADI_4g03897v3</name>
</gene>
<protein>
    <submittedName>
        <fullName evidence="1 2">Uncharacterized protein</fullName>
    </submittedName>
</protein>